<evidence type="ECO:0000256" key="3">
    <source>
        <dbReference type="SAM" id="SignalP"/>
    </source>
</evidence>
<name>A0ABM1EU99_PRICU</name>
<dbReference type="InterPro" id="IPR018114">
    <property type="entry name" value="TRYPSIN_HIS"/>
</dbReference>
<accession>A0ABM1EU99</accession>
<dbReference type="CDD" id="cd00190">
    <property type="entry name" value="Tryp_SPc"/>
    <property type="match status" value="1"/>
</dbReference>
<evidence type="ECO:0000259" key="4">
    <source>
        <dbReference type="PROSITE" id="PS50240"/>
    </source>
</evidence>
<evidence type="ECO:0000256" key="1">
    <source>
        <dbReference type="ARBA" id="ARBA00023157"/>
    </source>
</evidence>
<gene>
    <name evidence="6" type="primary">LOC106815777</name>
</gene>
<protein>
    <submittedName>
        <fullName evidence="6">Trypsin-like</fullName>
    </submittedName>
</protein>
<dbReference type="InterPro" id="IPR033116">
    <property type="entry name" value="TRYPSIN_SER"/>
</dbReference>
<dbReference type="Gene3D" id="2.40.10.10">
    <property type="entry name" value="Trypsin-like serine proteases"/>
    <property type="match status" value="1"/>
</dbReference>
<dbReference type="InterPro" id="IPR009003">
    <property type="entry name" value="Peptidase_S1_PA"/>
</dbReference>
<dbReference type="SMART" id="SM00020">
    <property type="entry name" value="Tryp_SPc"/>
    <property type="match status" value="1"/>
</dbReference>
<dbReference type="Proteomes" id="UP000695022">
    <property type="component" value="Unplaced"/>
</dbReference>
<sequence>MLKLVSFVCLLGAVFAVPLNQRQACGVKAIEHIPGNGRVTGGTEAIPNSWPWQVSLRYIPVRDSHYCGGTLIRDNWILTAAHCVTMPGYNKPENVRIYAGSHHLSKDDTFEQKRQAVKIVKHAGFSMLGNDLSDDIALIKVDPPFTLTDQVSLMCLPEQNTPIEAGTMVYVSGWGTTQDFNDYPNSPPSDVLKQMYAPVYDWDKCKASTLMHYIGLKENMICVGYEEGVHDSCKGDSGGPVSNDDSGLWTIHGIVSWGTSCGKPSEPTVYTEVAKYVDWVMTHLD</sequence>
<proteinExistence type="predicted"/>
<dbReference type="PRINTS" id="PR00722">
    <property type="entry name" value="CHYMOTRYPSIN"/>
</dbReference>
<dbReference type="PANTHER" id="PTHR24252">
    <property type="entry name" value="ACROSIN-RELATED"/>
    <property type="match status" value="1"/>
</dbReference>
<feature type="signal peptide" evidence="3">
    <location>
        <begin position="1"/>
        <end position="16"/>
    </location>
</feature>
<dbReference type="SUPFAM" id="SSF50494">
    <property type="entry name" value="Trypsin-like serine proteases"/>
    <property type="match status" value="1"/>
</dbReference>
<evidence type="ECO:0000313" key="6">
    <source>
        <dbReference type="RefSeq" id="XP_014675770.1"/>
    </source>
</evidence>
<dbReference type="PANTHER" id="PTHR24252:SF7">
    <property type="entry name" value="HYALIN"/>
    <property type="match status" value="1"/>
</dbReference>
<evidence type="ECO:0000313" key="5">
    <source>
        <dbReference type="Proteomes" id="UP000695022"/>
    </source>
</evidence>
<dbReference type="InterPro" id="IPR001314">
    <property type="entry name" value="Peptidase_S1A"/>
</dbReference>
<dbReference type="InterPro" id="IPR043504">
    <property type="entry name" value="Peptidase_S1_PA_chymotrypsin"/>
</dbReference>
<dbReference type="PROSITE" id="PS00135">
    <property type="entry name" value="TRYPSIN_SER"/>
    <property type="match status" value="1"/>
</dbReference>
<feature type="domain" description="Peptidase S1" evidence="4">
    <location>
        <begin position="39"/>
        <end position="285"/>
    </location>
</feature>
<dbReference type="GeneID" id="106815777"/>
<keyword evidence="5" id="KW-1185">Reference proteome</keyword>
<keyword evidence="3" id="KW-0732">Signal</keyword>
<keyword evidence="1" id="KW-1015">Disulfide bond</keyword>
<dbReference type="InterPro" id="IPR001254">
    <property type="entry name" value="Trypsin_dom"/>
</dbReference>
<dbReference type="PROSITE" id="PS00134">
    <property type="entry name" value="TRYPSIN_HIS"/>
    <property type="match status" value="1"/>
</dbReference>
<reference evidence="6" key="1">
    <citation type="submission" date="2025-08" db="UniProtKB">
        <authorList>
            <consortium name="RefSeq"/>
        </authorList>
    </citation>
    <scope>IDENTIFICATION</scope>
</reference>
<dbReference type="RefSeq" id="XP_014675770.1">
    <property type="nucleotide sequence ID" value="XM_014820284.1"/>
</dbReference>
<keyword evidence="2" id="KW-0720">Serine protease</keyword>
<keyword evidence="2" id="KW-0645">Protease</keyword>
<evidence type="ECO:0000256" key="2">
    <source>
        <dbReference type="RuleBase" id="RU363034"/>
    </source>
</evidence>
<organism evidence="5 6">
    <name type="scientific">Priapulus caudatus</name>
    <name type="common">Priapulid worm</name>
    <dbReference type="NCBI Taxonomy" id="37621"/>
    <lineage>
        <taxon>Eukaryota</taxon>
        <taxon>Metazoa</taxon>
        <taxon>Ecdysozoa</taxon>
        <taxon>Scalidophora</taxon>
        <taxon>Priapulida</taxon>
        <taxon>Priapulimorpha</taxon>
        <taxon>Priapulimorphida</taxon>
        <taxon>Priapulidae</taxon>
        <taxon>Priapulus</taxon>
    </lineage>
</organism>
<feature type="chain" id="PRO_5045231991" evidence="3">
    <location>
        <begin position="17"/>
        <end position="285"/>
    </location>
</feature>
<dbReference type="Pfam" id="PF00089">
    <property type="entry name" value="Trypsin"/>
    <property type="match status" value="1"/>
</dbReference>
<dbReference type="PROSITE" id="PS50240">
    <property type="entry name" value="TRYPSIN_DOM"/>
    <property type="match status" value="1"/>
</dbReference>
<keyword evidence="2" id="KW-0378">Hydrolase</keyword>